<feature type="domain" description="UDP-glucose/GDP-mannose dehydrogenase C-terminal" evidence="4">
    <location>
        <begin position="663"/>
        <end position="746"/>
    </location>
</feature>
<comment type="similarity">
    <text evidence="3">Belongs to the UDP-N-acetylglucosamine 2-epimerase family.</text>
</comment>
<dbReference type="Proteomes" id="UP000192907">
    <property type="component" value="Unassembled WGS sequence"/>
</dbReference>
<dbReference type="AlphaFoldDB" id="A0A1Y6C373"/>
<keyword evidence="6" id="KW-1185">Reference proteome</keyword>
<sequence length="767" mass="84564">MSVAIVVGTRPEIIKVAPLVWELEKRNLDFFIVHSNQHYSPEMDAVFFEDLNLPAPKYNLHVGSGSHGNQTGNILIKIEPIFEKEMPKAVLVQGDTNTVLAAGMAASKLGILVGHVEAGLRSYDRTMPEETNRVIVDHLSDFLFAVTDKQHQILLSEGVEKEKIHTVGNTVIDTLYQMREYAELPLDLQLAKDEYVLLTAHRASNVDSEASLMSFMEAINSIASRFEMPVLFPIHPRTAKMVENSPHSFHKNIRVIPPQSYKAFSAILANARLVVTDSGGLQEEACALQVPCVTIRENTERPETIEVGANILAGIDPEKVIDACELMLNRARDWSCPFGDGTTARKIIDILQKNIPELHSKSKDKHAVTVVGLGYMGLPMALLLAEAGHDVSGFDISKKKIDMLVDGNLPFDEPGLPELFAKARNSIEFSTNLRKSDSYLISVPTPIKDRKCDLSYVERAFEAVLEVCDTGDLVVVESTIRPGTCRDVLQPLADKKNKQVLIAHCPERAIPGSTIHELKHNARLVGGLCADSTKAAVNLYSSFVEGEVVPCEATTAELAKVAENTFRDINIAFANQLDAITEDLGVSSLDVIKLANLHPRVSILQPGIGVGGHCIAIDPWFLIEQQEEGSLIEEARVVNDARPGVIAQRLAKVCNENGYKRVGILGVAYKPNVDDTRETPVLHIADELERLGLEVVCHDPLAVNFDRELVDFQAIEDFADLIFVAVEHDVFSDYRISKPLVNKLGKPLIQFSSYHSLPETLKKSLRA</sequence>
<dbReference type="InterPro" id="IPR036220">
    <property type="entry name" value="UDP-Glc/GDP-Man_DH_C_sf"/>
</dbReference>
<evidence type="ECO:0000256" key="2">
    <source>
        <dbReference type="ARBA" id="ARBA00023027"/>
    </source>
</evidence>
<dbReference type="SUPFAM" id="SSF51735">
    <property type="entry name" value="NAD(P)-binding Rossmann-fold domains"/>
    <property type="match status" value="1"/>
</dbReference>
<dbReference type="InterPro" id="IPR014026">
    <property type="entry name" value="UDP-Glc/GDP-Man_DH_dimer"/>
</dbReference>
<dbReference type="InterPro" id="IPR003331">
    <property type="entry name" value="UDP_GlcNAc_Epimerase_2_dom"/>
</dbReference>
<dbReference type="EMBL" id="FWZT01000012">
    <property type="protein sequence ID" value="SMF39433.1"/>
    <property type="molecule type" value="Genomic_DNA"/>
</dbReference>
<evidence type="ECO:0000256" key="1">
    <source>
        <dbReference type="ARBA" id="ARBA00023002"/>
    </source>
</evidence>
<dbReference type="GO" id="GO:0016853">
    <property type="term" value="F:isomerase activity"/>
    <property type="evidence" value="ECO:0007669"/>
    <property type="project" value="UniProtKB-KW"/>
</dbReference>
<reference evidence="6" key="1">
    <citation type="submission" date="2017-04" db="EMBL/GenBank/DDBJ databases">
        <authorList>
            <person name="Varghese N."/>
            <person name="Submissions S."/>
        </authorList>
    </citation>
    <scope>NUCLEOTIDE SEQUENCE [LARGE SCALE GENOMIC DNA]</scope>
    <source>
        <strain evidence="6">RKEM611</strain>
    </source>
</reference>
<keyword evidence="2" id="KW-0520">NAD</keyword>
<dbReference type="InterPro" id="IPR017476">
    <property type="entry name" value="UDP-Glc/GDP-Man"/>
</dbReference>
<dbReference type="Pfam" id="PF00984">
    <property type="entry name" value="UDPG_MGDP_dh"/>
    <property type="match status" value="1"/>
</dbReference>
<accession>A0A1Y6C373</accession>
<dbReference type="InterPro" id="IPR001732">
    <property type="entry name" value="UDP-Glc/GDP-Man_DH_N"/>
</dbReference>
<dbReference type="PANTHER" id="PTHR43174:SF1">
    <property type="entry name" value="UDP-N-ACETYLGLUCOSAMINE 2-EPIMERASE"/>
    <property type="match status" value="1"/>
</dbReference>
<dbReference type="SUPFAM" id="SSF52413">
    <property type="entry name" value="UDP-glucose/GDP-mannose dehydrogenase C-terminal domain"/>
    <property type="match status" value="1"/>
</dbReference>
<dbReference type="CDD" id="cd03786">
    <property type="entry name" value="GTB_UDP-GlcNAc_2-Epimerase"/>
    <property type="match status" value="1"/>
</dbReference>
<gene>
    <name evidence="5" type="ORF">SAMN06296036_1125</name>
</gene>
<dbReference type="NCBIfam" id="TIGR03026">
    <property type="entry name" value="NDP-sugDHase"/>
    <property type="match status" value="1"/>
</dbReference>
<keyword evidence="3" id="KW-0413">Isomerase</keyword>
<dbReference type="Gene3D" id="3.40.50.2000">
    <property type="entry name" value="Glycogen Phosphorylase B"/>
    <property type="match status" value="2"/>
</dbReference>
<dbReference type="PANTHER" id="PTHR43174">
    <property type="entry name" value="UDP-N-ACETYLGLUCOSAMINE 2-EPIMERASE"/>
    <property type="match status" value="1"/>
</dbReference>
<protein>
    <submittedName>
        <fullName evidence="5">UDP-N-acetylglucosamine 2-epimerase (Non-hydrolysing)</fullName>
    </submittedName>
</protein>
<dbReference type="InterPro" id="IPR014027">
    <property type="entry name" value="UDP-Glc/GDP-Man_DH_C"/>
</dbReference>
<evidence type="ECO:0000313" key="5">
    <source>
        <dbReference type="EMBL" id="SMF39433.1"/>
    </source>
</evidence>
<name>A0A1Y6C373_9BACT</name>
<dbReference type="InterPro" id="IPR029767">
    <property type="entry name" value="WecB-like"/>
</dbReference>
<dbReference type="Pfam" id="PF03721">
    <property type="entry name" value="UDPG_MGDP_dh_N"/>
    <property type="match status" value="1"/>
</dbReference>
<dbReference type="SMART" id="SM00984">
    <property type="entry name" value="UDPG_MGDP_dh_C"/>
    <property type="match status" value="1"/>
</dbReference>
<dbReference type="PIRSF" id="PIRSF500136">
    <property type="entry name" value="UDP_ManNAc_DH"/>
    <property type="match status" value="1"/>
</dbReference>
<dbReference type="SUPFAM" id="SSF48179">
    <property type="entry name" value="6-phosphogluconate dehydrogenase C-terminal domain-like"/>
    <property type="match status" value="1"/>
</dbReference>
<evidence type="ECO:0000256" key="3">
    <source>
        <dbReference type="RuleBase" id="RU003513"/>
    </source>
</evidence>
<dbReference type="NCBIfam" id="TIGR00236">
    <property type="entry name" value="wecB"/>
    <property type="match status" value="1"/>
</dbReference>
<dbReference type="InterPro" id="IPR036291">
    <property type="entry name" value="NAD(P)-bd_dom_sf"/>
</dbReference>
<dbReference type="Pfam" id="PF03720">
    <property type="entry name" value="UDPG_MGDP_dh_C"/>
    <property type="match status" value="1"/>
</dbReference>
<proteinExistence type="inferred from homology"/>
<evidence type="ECO:0000259" key="4">
    <source>
        <dbReference type="SMART" id="SM00984"/>
    </source>
</evidence>
<dbReference type="STRING" id="1513793.SAMN06296036_1125"/>
<dbReference type="SUPFAM" id="SSF53756">
    <property type="entry name" value="UDP-Glycosyltransferase/glycogen phosphorylase"/>
    <property type="match status" value="1"/>
</dbReference>
<organism evidence="5 6">
    <name type="scientific">Pseudobacteriovorax antillogorgiicola</name>
    <dbReference type="NCBI Taxonomy" id="1513793"/>
    <lineage>
        <taxon>Bacteria</taxon>
        <taxon>Pseudomonadati</taxon>
        <taxon>Bdellovibrionota</taxon>
        <taxon>Oligoflexia</taxon>
        <taxon>Oligoflexales</taxon>
        <taxon>Pseudobacteriovoracaceae</taxon>
        <taxon>Pseudobacteriovorax</taxon>
    </lineage>
</organism>
<dbReference type="GO" id="GO:0000271">
    <property type="term" value="P:polysaccharide biosynthetic process"/>
    <property type="evidence" value="ECO:0007669"/>
    <property type="project" value="InterPro"/>
</dbReference>
<dbReference type="GO" id="GO:0016628">
    <property type="term" value="F:oxidoreductase activity, acting on the CH-CH group of donors, NAD or NADP as acceptor"/>
    <property type="evidence" value="ECO:0007669"/>
    <property type="project" value="InterPro"/>
</dbReference>
<dbReference type="InterPro" id="IPR008927">
    <property type="entry name" value="6-PGluconate_DH-like_C_sf"/>
</dbReference>
<evidence type="ECO:0000313" key="6">
    <source>
        <dbReference type="Proteomes" id="UP000192907"/>
    </source>
</evidence>
<dbReference type="OrthoDB" id="9803238at2"/>
<keyword evidence="1" id="KW-0560">Oxidoreductase</keyword>
<dbReference type="GO" id="GO:0051287">
    <property type="term" value="F:NAD binding"/>
    <property type="evidence" value="ECO:0007669"/>
    <property type="project" value="InterPro"/>
</dbReference>
<dbReference type="RefSeq" id="WP_132320298.1">
    <property type="nucleotide sequence ID" value="NZ_FWZT01000012.1"/>
</dbReference>
<dbReference type="Pfam" id="PF02350">
    <property type="entry name" value="Epimerase_2"/>
    <property type="match status" value="1"/>
</dbReference>
<dbReference type="PIRSF" id="PIRSF000124">
    <property type="entry name" value="UDPglc_GDPman_dh"/>
    <property type="match status" value="1"/>
</dbReference>
<dbReference type="Gene3D" id="3.40.50.720">
    <property type="entry name" value="NAD(P)-binding Rossmann-like Domain"/>
    <property type="match status" value="2"/>
</dbReference>
<dbReference type="GO" id="GO:0016616">
    <property type="term" value="F:oxidoreductase activity, acting on the CH-OH group of donors, NAD or NADP as acceptor"/>
    <property type="evidence" value="ECO:0007669"/>
    <property type="project" value="InterPro"/>
</dbReference>
<dbReference type="InterPro" id="IPR028359">
    <property type="entry name" value="UDP_ManNAc/GlcNAc_DH"/>
</dbReference>